<proteinExistence type="predicted"/>
<dbReference type="GeneID" id="98916792"/>
<dbReference type="RefSeq" id="WP_066445124.1">
    <property type="nucleotide sequence ID" value="NZ_CAUWFI010000039.1"/>
</dbReference>
<accession>A0A4V2W3A1</accession>
<evidence type="ECO:0000313" key="1">
    <source>
        <dbReference type="EMBL" id="TCV91139.1"/>
    </source>
</evidence>
<protein>
    <submittedName>
        <fullName evidence="1">Uncharacterized protein</fullName>
    </submittedName>
</protein>
<dbReference type="AlphaFoldDB" id="A0A4V2W3A1"/>
<gene>
    <name evidence="1" type="ORF">EDD60_13523</name>
</gene>
<sequence>MALFDDLTKKAAKFTEEAIDKTQELAGTAKIKLKIKNLESDRDDVYRDLGKYYFQLLEDQNSIDEEVAEMRHRIYDFEAEIDELKKEIDEE</sequence>
<reference evidence="1 2" key="1">
    <citation type="submission" date="2019-03" db="EMBL/GenBank/DDBJ databases">
        <title>Genomic Encyclopedia of Type Strains, Phase IV (KMG-IV): sequencing the most valuable type-strain genomes for metagenomic binning, comparative biology and taxonomic classification.</title>
        <authorList>
            <person name="Goeker M."/>
        </authorList>
    </citation>
    <scope>NUCLEOTIDE SEQUENCE [LARGE SCALE GENOMIC DNA]</scope>
    <source>
        <strain evidence="1 2">DSM 29487</strain>
    </source>
</reference>
<keyword evidence="2" id="KW-1185">Reference proteome</keyword>
<evidence type="ECO:0000313" key="2">
    <source>
        <dbReference type="Proteomes" id="UP000295515"/>
    </source>
</evidence>
<organism evidence="1 2">
    <name type="scientific">Longibaculum muris</name>
    <dbReference type="NCBI Taxonomy" id="1796628"/>
    <lineage>
        <taxon>Bacteria</taxon>
        <taxon>Bacillati</taxon>
        <taxon>Bacillota</taxon>
        <taxon>Erysipelotrichia</taxon>
        <taxon>Erysipelotrichales</taxon>
        <taxon>Coprobacillaceae</taxon>
        <taxon>Longibaculum</taxon>
    </lineage>
</organism>
<dbReference type="EMBL" id="SMCQ01000035">
    <property type="protein sequence ID" value="TCV91139.1"/>
    <property type="molecule type" value="Genomic_DNA"/>
</dbReference>
<comment type="caution">
    <text evidence="1">The sequence shown here is derived from an EMBL/GenBank/DDBJ whole genome shotgun (WGS) entry which is preliminary data.</text>
</comment>
<name>A0A4V2W3A1_9FIRM</name>
<dbReference type="Proteomes" id="UP000295515">
    <property type="component" value="Unassembled WGS sequence"/>
</dbReference>